<feature type="repeat" description="RCC1" evidence="1">
    <location>
        <begin position="816"/>
        <end position="870"/>
    </location>
</feature>
<organism evidence="3 4">
    <name type="scientific">Popillia japonica</name>
    <name type="common">Japanese beetle</name>
    <dbReference type="NCBI Taxonomy" id="7064"/>
    <lineage>
        <taxon>Eukaryota</taxon>
        <taxon>Metazoa</taxon>
        <taxon>Ecdysozoa</taxon>
        <taxon>Arthropoda</taxon>
        <taxon>Hexapoda</taxon>
        <taxon>Insecta</taxon>
        <taxon>Pterygota</taxon>
        <taxon>Neoptera</taxon>
        <taxon>Endopterygota</taxon>
        <taxon>Coleoptera</taxon>
        <taxon>Polyphaga</taxon>
        <taxon>Scarabaeiformia</taxon>
        <taxon>Scarabaeidae</taxon>
        <taxon>Rutelinae</taxon>
        <taxon>Popillia</taxon>
    </lineage>
</organism>
<evidence type="ECO:0000313" key="3">
    <source>
        <dbReference type="EMBL" id="KAK9680369.1"/>
    </source>
</evidence>
<dbReference type="PROSITE" id="PS50012">
    <property type="entry name" value="RCC1_3"/>
    <property type="match status" value="4"/>
</dbReference>
<dbReference type="EMBL" id="JASPKY010000909">
    <property type="protein sequence ID" value="KAK9680369.1"/>
    <property type="molecule type" value="Genomic_DNA"/>
</dbReference>
<dbReference type="GO" id="GO:0005737">
    <property type="term" value="C:cytoplasm"/>
    <property type="evidence" value="ECO:0007669"/>
    <property type="project" value="TreeGrafter"/>
</dbReference>
<dbReference type="GO" id="GO:0005085">
    <property type="term" value="F:guanyl-nucleotide exchange factor activity"/>
    <property type="evidence" value="ECO:0007669"/>
    <property type="project" value="TreeGrafter"/>
</dbReference>
<dbReference type="InterPro" id="IPR036322">
    <property type="entry name" value="WD40_repeat_dom_sf"/>
</dbReference>
<dbReference type="PANTHER" id="PTHR45982:SF1">
    <property type="entry name" value="REGULATOR OF CHROMOSOME CONDENSATION"/>
    <property type="match status" value="1"/>
</dbReference>
<dbReference type="PRINTS" id="PR00633">
    <property type="entry name" value="RCCNDNSATION"/>
</dbReference>
<dbReference type="PANTHER" id="PTHR45982">
    <property type="entry name" value="REGULATOR OF CHROMOSOME CONDENSATION"/>
    <property type="match status" value="1"/>
</dbReference>
<dbReference type="SUPFAM" id="SSF50985">
    <property type="entry name" value="RCC1/BLIP-II"/>
    <property type="match status" value="2"/>
</dbReference>
<feature type="compositionally biased region" description="Low complexity" evidence="2">
    <location>
        <begin position="258"/>
        <end position="273"/>
    </location>
</feature>
<sequence length="1578" mass="178903">MSQFLLQDIFELKCLVRNIDVRLNCRIENGIKQLLALVTNDGDIILHYNYGELPAVFKRIPWFMESSKIIQAICFDPTATWLLVVCFDASLYIIPALSLVDKKQKIDCKWSVNDITYFPKHVNTPESKPLCAVWWQTLECNQNALVGHENGSIGLISLTDGRCLGSCSVNEAVTHLYLCQDNSLDSVSLLINSSGGQQYRLILEQPSTGYLWPPEVNNAVDDSNKSRLYNLKQMSVDKFYSFKQRIVEGRGPRRDSQASESPSESSHSDVSSQSVPELLPRLCDTYFAPQYARNRYLFSAYYKPTTLLTVHASDVESAPLYVHKLPQNTNTLLLTDRLIYTTNDELNSVSIISTQLSESPLEGDSDRYIFHNLSHLDKKEFNPYSLIAQFHVENQSEKILNVYKFTDVTLDRARWSKDDKKENSKTYILPKSVNDLNIHKVKIDTCVIVTTNSVYKLIVSCSPINKFIKLVNEEWNLERAEYLSIVFSLNLQQLLEIFSLNLQQLLESCGDLLISNGTFHQGLILYKQAKTHLLKRVLKLAVTADCKALLKFVNLCLSASKVDMSMATKIHIGNLAVMAYTELVLRFGGHLRTVNKREFMNFLYYEEYYDQVLAVNVACQAAHWGVVTLLAKSRGLQPEVVAALSQIIQTSRIPKTHDHEFLLTLSEPSLSQSLLIYPAYCQVILAFIRLNVQHFPVDILKRFVIQLDPSQPSAVPLVSKLFQRTKQASSLDSTLDSADLESSPQTAVVVREFVETFIMVLVALIGKSDTNYFNISLLENVEIPDWPIEEKEPIKKFPDLKPICCGNEHAAIVRNNCVFTMGIANSGCLGLGPLLTQTSPPRLVQTLADLKVKVLSVSCGRRHTLALTDFGVYGWGSNAYGQLGLGQYIRETPYPQIISALRDVNVVDIVTGQYHSMGLTSTGSVYTWGWGIHGQLGHGSCNNEFYPNCNNEFYPKLLHFDYPIVQIAAGHAHSLILTSEGKLYGFGSNAFGQLENCDIDGSKATKPTWVVIMPEIYAPIDKIATAYFHNICVRDKEVYTWGANPQEVRLSQSKYSQKLITVSTKLYEPWKNSLHIYTSVSEKPIEQVAVGFRHSAILHNGKLLWNRSKEGELCSPKLRDQDTLISLSQRFLHVSCGLDYIMAMEQSGRVLAWGNNTVAQTLLGKSYEENVKQDSKMIMLRNTRRVVKFPQNNQNGDAYPVEVPGLPTMAITFNSSDHRLFHLQRNRARSIFSIENINFETNIDINSKPFIRNSLNFEYLHRIPNFKLTSKTLHYVLETYYGYYDAENILSKCIDFENYQAASKIALLDGHYSDSLGFQLAAFKKYMDKFQLDLTSIPNTKYKDLYEKNEDDSKKVDSNKTSVGKFELNIINNSPAHILSSSSSLDSIRQWDDLEHQGGLESPCEMTEIGDVKYSVSQYIQSMKNDSPPITSVSKMISSNTVIEDHPKEHLDIDFKDNNLKDVVEMASKLVEFYIRNTYASENHILMQNILLKCIEFWLSNSLPVSSLEKVLLKNMDKYFYPLSILLFCKNFNNNLGEEIIKKEDETKQQKSTGFLKQFSTKFCLQLCSMVLENANKA</sequence>
<gene>
    <name evidence="3" type="ORF">QE152_g39142</name>
</gene>
<feature type="repeat" description="RCC1" evidence="1">
    <location>
        <begin position="870"/>
        <end position="922"/>
    </location>
</feature>
<accession>A0AAW1HVK9</accession>
<evidence type="ECO:0000256" key="1">
    <source>
        <dbReference type="PROSITE-ProRule" id="PRU00235"/>
    </source>
</evidence>
<evidence type="ECO:0000313" key="4">
    <source>
        <dbReference type="Proteomes" id="UP001458880"/>
    </source>
</evidence>
<dbReference type="Gene3D" id="2.130.10.30">
    <property type="entry name" value="Regulator of chromosome condensation 1/beta-lactamase-inhibitor protein II"/>
    <property type="match status" value="2"/>
</dbReference>
<feature type="repeat" description="RCC1" evidence="1">
    <location>
        <begin position="981"/>
        <end position="1036"/>
    </location>
</feature>
<feature type="repeat" description="RCC1" evidence="1">
    <location>
        <begin position="923"/>
        <end position="980"/>
    </location>
</feature>
<dbReference type="Proteomes" id="UP001458880">
    <property type="component" value="Unassembled WGS sequence"/>
</dbReference>
<reference evidence="3 4" key="1">
    <citation type="journal article" date="2024" name="BMC Genomics">
        <title>De novo assembly and annotation of Popillia japonica's genome with initial clues to its potential as an invasive pest.</title>
        <authorList>
            <person name="Cucini C."/>
            <person name="Boschi S."/>
            <person name="Funari R."/>
            <person name="Cardaioli E."/>
            <person name="Iannotti N."/>
            <person name="Marturano G."/>
            <person name="Paoli F."/>
            <person name="Bruttini M."/>
            <person name="Carapelli A."/>
            <person name="Frati F."/>
            <person name="Nardi F."/>
        </authorList>
    </citation>
    <scope>NUCLEOTIDE SEQUENCE [LARGE SCALE GENOMIC DNA]</scope>
    <source>
        <strain evidence="3">DMR45628</strain>
    </source>
</reference>
<keyword evidence="4" id="KW-1185">Reference proteome</keyword>
<dbReference type="PROSITE" id="PS00626">
    <property type="entry name" value="RCC1_2"/>
    <property type="match status" value="1"/>
</dbReference>
<proteinExistence type="predicted"/>
<protein>
    <submittedName>
        <fullName evidence="3">Regulator of chromosome condensation (RCC1) repeat</fullName>
    </submittedName>
</protein>
<comment type="caution">
    <text evidence="3">The sequence shown here is derived from an EMBL/GenBank/DDBJ whole genome shotgun (WGS) entry which is preliminary data.</text>
</comment>
<evidence type="ECO:0000256" key="2">
    <source>
        <dbReference type="SAM" id="MobiDB-lite"/>
    </source>
</evidence>
<dbReference type="Pfam" id="PF00415">
    <property type="entry name" value="RCC1"/>
    <property type="match status" value="3"/>
</dbReference>
<feature type="region of interest" description="Disordered" evidence="2">
    <location>
        <begin position="249"/>
        <end position="273"/>
    </location>
</feature>
<dbReference type="InterPro" id="IPR009091">
    <property type="entry name" value="RCC1/BLIP-II"/>
</dbReference>
<name>A0AAW1HVK9_POPJA</name>
<dbReference type="InterPro" id="IPR051553">
    <property type="entry name" value="Ran_GTPase-activating"/>
</dbReference>
<dbReference type="InterPro" id="IPR000408">
    <property type="entry name" value="Reg_chr_condens"/>
</dbReference>
<dbReference type="SUPFAM" id="SSF50978">
    <property type="entry name" value="WD40 repeat-like"/>
    <property type="match status" value="1"/>
</dbReference>